<evidence type="ECO:0000256" key="1">
    <source>
        <dbReference type="SAM" id="Phobius"/>
    </source>
</evidence>
<evidence type="ECO:0008006" key="4">
    <source>
        <dbReference type="Google" id="ProtNLM"/>
    </source>
</evidence>
<sequence>MKSKFKWIIITFSSIFALVIIVIACGYSYFYIGFPPRKNGIERLNSISHFGLSDRKVYYGTTGGFDDWQEYFKFNATKEEVNKIVLQLKMGKMQKHSISHPSYYWWTAKDEKGEEYYKYLGFSYYLHYNPTKKEIHFAEIHE</sequence>
<dbReference type="PROSITE" id="PS51257">
    <property type="entry name" value="PROKAR_LIPOPROTEIN"/>
    <property type="match status" value="1"/>
</dbReference>
<dbReference type="AlphaFoldDB" id="A0A5K7YTT9"/>
<proteinExistence type="predicted"/>
<reference evidence="2 3" key="1">
    <citation type="submission" date="2019-11" db="EMBL/GenBank/DDBJ databases">
        <title>Comparative genomics of hydrocarbon-degrading Desulfosarcina strains.</title>
        <authorList>
            <person name="Watanabe M."/>
            <person name="Kojima H."/>
            <person name="Fukui M."/>
        </authorList>
    </citation>
    <scope>NUCLEOTIDE SEQUENCE [LARGE SCALE GENOMIC DNA]</scope>
    <source>
        <strain evidence="2 3">PL12</strain>
    </source>
</reference>
<dbReference type="EMBL" id="AP021874">
    <property type="protein sequence ID" value="BBO71419.1"/>
    <property type="molecule type" value="Genomic_DNA"/>
</dbReference>
<evidence type="ECO:0000313" key="2">
    <source>
        <dbReference type="EMBL" id="BBO71419.1"/>
    </source>
</evidence>
<accession>A0A5K7YTT9</accession>
<evidence type="ECO:0000313" key="3">
    <source>
        <dbReference type="Proteomes" id="UP000427906"/>
    </source>
</evidence>
<gene>
    <name evidence="2" type="ORF">DSCA_53490</name>
</gene>
<keyword evidence="1" id="KW-0812">Transmembrane</keyword>
<name>A0A5K7YTT9_9BACT</name>
<feature type="transmembrane region" description="Helical" evidence="1">
    <location>
        <begin position="7"/>
        <end position="32"/>
    </location>
</feature>
<dbReference type="Proteomes" id="UP000427906">
    <property type="component" value="Chromosome"/>
</dbReference>
<protein>
    <recommendedName>
        <fullName evidence="4">Lipoprotein</fullName>
    </recommendedName>
</protein>
<organism evidence="2 3">
    <name type="scientific">Desulfosarcina alkanivorans</name>
    <dbReference type="NCBI Taxonomy" id="571177"/>
    <lineage>
        <taxon>Bacteria</taxon>
        <taxon>Pseudomonadati</taxon>
        <taxon>Thermodesulfobacteriota</taxon>
        <taxon>Desulfobacteria</taxon>
        <taxon>Desulfobacterales</taxon>
        <taxon>Desulfosarcinaceae</taxon>
        <taxon>Desulfosarcina</taxon>
    </lineage>
</organism>
<keyword evidence="1" id="KW-1133">Transmembrane helix</keyword>
<keyword evidence="3" id="KW-1185">Reference proteome</keyword>
<dbReference type="KEGG" id="dalk:DSCA_53490"/>
<keyword evidence="1" id="KW-0472">Membrane</keyword>